<dbReference type="InterPro" id="IPR001761">
    <property type="entry name" value="Peripla_BP/Lac1_sug-bd_dom"/>
</dbReference>
<dbReference type="STRING" id="1137799.GZ78_08190"/>
<accession>A0A081NGU3</accession>
<dbReference type="PROSITE" id="PS00356">
    <property type="entry name" value="HTH_LACI_1"/>
    <property type="match status" value="1"/>
</dbReference>
<dbReference type="GO" id="GO:0003700">
    <property type="term" value="F:DNA-binding transcription factor activity"/>
    <property type="evidence" value="ECO:0007669"/>
    <property type="project" value="TreeGrafter"/>
</dbReference>
<protein>
    <recommendedName>
        <fullName evidence="5">HTH lacI-type domain-containing protein</fullName>
    </recommendedName>
</protein>
<dbReference type="OrthoDB" id="7055227at2"/>
<dbReference type="EMBL" id="JOKH01000002">
    <property type="protein sequence ID" value="KEQ17666.1"/>
    <property type="molecule type" value="Genomic_DNA"/>
</dbReference>
<keyword evidence="4" id="KW-0804">Transcription</keyword>
<reference evidence="6 7" key="1">
    <citation type="submission" date="2014-06" db="EMBL/GenBank/DDBJ databases">
        <title>Whole Genome Sequences of Three Symbiotic Endozoicomonas Bacteria.</title>
        <authorList>
            <person name="Neave M.J."/>
            <person name="Apprill A."/>
            <person name="Voolstra C.R."/>
        </authorList>
    </citation>
    <scope>NUCLEOTIDE SEQUENCE [LARGE SCALE GENOMIC DNA]</scope>
    <source>
        <strain evidence="6 7">DSM 25634</strain>
    </source>
</reference>
<dbReference type="RefSeq" id="WP_034834484.1">
    <property type="nucleotide sequence ID" value="NZ_JOKH01000002.1"/>
</dbReference>
<evidence type="ECO:0000256" key="4">
    <source>
        <dbReference type="ARBA" id="ARBA00023163"/>
    </source>
</evidence>
<dbReference type="eggNOG" id="COG1609">
    <property type="taxonomic scope" value="Bacteria"/>
</dbReference>
<sequence>MKLEDLARLAGVSKSTASIILNGHAERYRISEKTCERVLELAKKHHYVANAQAAGLRSSNSKLLALILPDLLHHGFAELSKHLERLARKAGYQLIISCSDDETEMEEKLVRTLTGRKVEAIISVSTVTDYSVYYQAEKRGIPVILLDRFQSGTKLDTIISDDHQAAKELTQTMLTGRPGAIAYFGGNQALDNCRLRFQGFSEALEESGEAENIATVHHLDYSVEAGYSMMKDYFRQHQSLPEKLFTGSFTLMEGVLQFTRKHLDKMPEQIDWATFGDSYILDLLPFTIHSARQQYEEMAKQAMESLDAKFDKREYQRQIVLSREIICRRI</sequence>
<evidence type="ECO:0000259" key="5">
    <source>
        <dbReference type="PROSITE" id="PS50932"/>
    </source>
</evidence>
<keyword evidence="1" id="KW-0678">Repressor</keyword>
<dbReference type="InterPro" id="IPR010982">
    <property type="entry name" value="Lambda_DNA-bd_dom_sf"/>
</dbReference>
<dbReference type="Proteomes" id="UP000028073">
    <property type="component" value="Unassembled WGS sequence"/>
</dbReference>
<dbReference type="CDD" id="cd01392">
    <property type="entry name" value="HTH_LacI"/>
    <property type="match status" value="1"/>
</dbReference>
<feature type="domain" description="HTH lacI-type" evidence="5">
    <location>
        <begin position="1"/>
        <end position="58"/>
    </location>
</feature>
<dbReference type="AlphaFoldDB" id="A0A081NGU3"/>
<name>A0A081NGU3_9GAMM</name>
<comment type="caution">
    <text evidence="6">The sequence shown here is derived from an EMBL/GenBank/DDBJ whole genome shotgun (WGS) entry which is preliminary data.</text>
</comment>
<dbReference type="SMART" id="SM00354">
    <property type="entry name" value="HTH_LACI"/>
    <property type="match status" value="1"/>
</dbReference>
<organism evidence="6 7">
    <name type="scientific">Endozoicomonas numazuensis</name>
    <dbReference type="NCBI Taxonomy" id="1137799"/>
    <lineage>
        <taxon>Bacteria</taxon>
        <taxon>Pseudomonadati</taxon>
        <taxon>Pseudomonadota</taxon>
        <taxon>Gammaproteobacteria</taxon>
        <taxon>Oceanospirillales</taxon>
        <taxon>Endozoicomonadaceae</taxon>
        <taxon>Endozoicomonas</taxon>
    </lineage>
</organism>
<dbReference type="InterPro" id="IPR028082">
    <property type="entry name" value="Peripla_BP_I"/>
</dbReference>
<dbReference type="Gene3D" id="1.10.260.40">
    <property type="entry name" value="lambda repressor-like DNA-binding domains"/>
    <property type="match status" value="1"/>
</dbReference>
<dbReference type="Pfam" id="PF00532">
    <property type="entry name" value="Peripla_BP_1"/>
    <property type="match status" value="1"/>
</dbReference>
<evidence type="ECO:0000256" key="1">
    <source>
        <dbReference type="ARBA" id="ARBA00022491"/>
    </source>
</evidence>
<dbReference type="PANTHER" id="PTHR30146:SF45">
    <property type="entry name" value="CATABOLITE REPRESSOR_ACTIVATOR"/>
    <property type="match status" value="1"/>
</dbReference>
<dbReference type="CDD" id="cd06274">
    <property type="entry name" value="PBP1_FruR"/>
    <property type="match status" value="1"/>
</dbReference>
<dbReference type="InterPro" id="IPR000843">
    <property type="entry name" value="HTH_LacI"/>
</dbReference>
<evidence type="ECO:0000313" key="6">
    <source>
        <dbReference type="EMBL" id="KEQ17666.1"/>
    </source>
</evidence>
<gene>
    <name evidence="6" type="ORF">GZ78_08190</name>
</gene>
<dbReference type="SUPFAM" id="SSF53822">
    <property type="entry name" value="Periplasmic binding protein-like I"/>
    <property type="match status" value="1"/>
</dbReference>
<keyword evidence="3" id="KW-0238">DNA-binding</keyword>
<dbReference type="PROSITE" id="PS50932">
    <property type="entry name" value="HTH_LACI_2"/>
    <property type="match status" value="1"/>
</dbReference>
<keyword evidence="7" id="KW-1185">Reference proteome</keyword>
<dbReference type="GO" id="GO:0000976">
    <property type="term" value="F:transcription cis-regulatory region binding"/>
    <property type="evidence" value="ECO:0007669"/>
    <property type="project" value="TreeGrafter"/>
</dbReference>
<dbReference type="Pfam" id="PF00356">
    <property type="entry name" value="LacI"/>
    <property type="match status" value="1"/>
</dbReference>
<proteinExistence type="predicted"/>
<keyword evidence="2" id="KW-0805">Transcription regulation</keyword>
<evidence type="ECO:0000256" key="2">
    <source>
        <dbReference type="ARBA" id="ARBA00023015"/>
    </source>
</evidence>
<dbReference type="PANTHER" id="PTHR30146">
    <property type="entry name" value="LACI-RELATED TRANSCRIPTIONAL REPRESSOR"/>
    <property type="match status" value="1"/>
</dbReference>
<evidence type="ECO:0000256" key="3">
    <source>
        <dbReference type="ARBA" id="ARBA00023125"/>
    </source>
</evidence>
<dbReference type="SUPFAM" id="SSF47413">
    <property type="entry name" value="lambda repressor-like DNA-binding domains"/>
    <property type="match status" value="1"/>
</dbReference>
<dbReference type="Gene3D" id="3.40.50.2300">
    <property type="match status" value="2"/>
</dbReference>
<evidence type="ECO:0000313" key="7">
    <source>
        <dbReference type="Proteomes" id="UP000028073"/>
    </source>
</evidence>